<protein>
    <submittedName>
        <fullName evidence="5">DNA-binding transcriptional regulator, FadR family</fullName>
    </submittedName>
</protein>
<dbReference type="Gene3D" id="1.20.120.530">
    <property type="entry name" value="GntR ligand-binding domain-like"/>
    <property type="match status" value="1"/>
</dbReference>
<proteinExistence type="predicted"/>
<dbReference type="CDD" id="cd07377">
    <property type="entry name" value="WHTH_GntR"/>
    <property type="match status" value="1"/>
</dbReference>
<evidence type="ECO:0000313" key="6">
    <source>
        <dbReference type="Proteomes" id="UP000183635"/>
    </source>
</evidence>
<dbReference type="SUPFAM" id="SSF46785">
    <property type="entry name" value="Winged helix' DNA-binding domain"/>
    <property type="match status" value="1"/>
</dbReference>
<dbReference type="EMBL" id="FOPU01000010">
    <property type="protein sequence ID" value="SFH40019.1"/>
    <property type="molecule type" value="Genomic_DNA"/>
</dbReference>
<name>A0A1I2ZR68_9RHOB</name>
<keyword evidence="2 5" id="KW-0238">DNA-binding</keyword>
<evidence type="ECO:0000256" key="1">
    <source>
        <dbReference type="ARBA" id="ARBA00023015"/>
    </source>
</evidence>
<organism evidence="5 6">
    <name type="scientific">Paracoccus aminovorans</name>
    <dbReference type="NCBI Taxonomy" id="34004"/>
    <lineage>
        <taxon>Bacteria</taxon>
        <taxon>Pseudomonadati</taxon>
        <taxon>Pseudomonadota</taxon>
        <taxon>Alphaproteobacteria</taxon>
        <taxon>Rhodobacterales</taxon>
        <taxon>Paracoccaceae</taxon>
        <taxon>Paracoccus</taxon>
    </lineage>
</organism>
<evidence type="ECO:0000256" key="3">
    <source>
        <dbReference type="ARBA" id="ARBA00023163"/>
    </source>
</evidence>
<keyword evidence="6" id="KW-1185">Reference proteome</keyword>
<reference evidence="5 6" key="1">
    <citation type="submission" date="2016-10" db="EMBL/GenBank/DDBJ databases">
        <authorList>
            <person name="de Groot N.N."/>
        </authorList>
    </citation>
    <scope>NUCLEOTIDE SEQUENCE [LARGE SCALE GENOMIC DNA]</scope>
    <source>
        <strain evidence="5 6">DSM 8537</strain>
    </source>
</reference>
<dbReference type="SMART" id="SM00345">
    <property type="entry name" value="HTH_GNTR"/>
    <property type="match status" value="1"/>
</dbReference>
<dbReference type="PANTHER" id="PTHR43537">
    <property type="entry name" value="TRANSCRIPTIONAL REGULATOR, GNTR FAMILY"/>
    <property type="match status" value="1"/>
</dbReference>
<accession>A0A1I2ZR68</accession>
<dbReference type="Pfam" id="PF00392">
    <property type="entry name" value="GntR"/>
    <property type="match status" value="1"/>
</dbReference>
<dbReference type="PROSITE" id="PS50949">
    <property type="entry name" value="HTH_GNTR"/>
    <property type="match status" value="1"/>
</dbReference>
<dbReference type="SUPFAM" id="SSF48008">
    <property type="entry name" value="GntR ligand-binding domain-like"/>
    <property type="match status" value="1"/>
</dbReference>
<dbReference type="Gene3D" id="1.10.10.10">
    <property type="entry name" value="Winged helix-like DNA-binding domain superfamily/Winged helix DNA-binding domain"/>
    <property type="match status" value="1"/>
</dbReference>
<dbReference type="STRING" id="34004.SAMN04488021_11019"/>
<dbReference type="GO" id="GO:0003677">
    <property type="term" value="F:DNA binding"/>
    <property type="evidence" value="ECO:0007669"/>
    <property type="project" value="UniProtKB-KW"/>
</dbReference>
<dbReference type="AlphaFoldDB" id="A0A1I2ZR68"/>
<dbReference type="InterPro" id="IPR008920">
    <property type="entry name" value="TF_FadR/GntR_C"/>
</dbReference>
<dbReference type="OrthoDB" id="9800645at2"/>
<evidence type="ECO:0000259" key="4">
    <source>
        <dbReference type="PROSITE" id="PS50949"/>
    </source>
</evidence>
<dbReference type="Pfam" id="PF07729">
    <property type="entry name" value="FCD"/>
    <property type="match status" value="1"/>
</dbReference>
<dbReference type="InterPro" id="IPR036388">
    <property type="entry name" value="WH-like_DNA-bd_sf"/>
</dbReference>
<dbReference type="InterPro" id="IPR011711">
    <property type="entry name" value="GntR_C"/>
</dbReference>
<dbReference type="GO" id="GO:0003700">
    <property type="term" value="F:DNA-binding transcription factor activity"/>
    <property type="evidence" value="ECO:0007669"/>
    <property type="project" value="InterPro"/>
</dbReference>
<dbReference type="PANTHER" id="PTHR43537:SF5">
    <property type="entry name" value="UXU OPERON TRANSCRIPTIONAL REGULATOR"/>
    <property type="match status" value="1"/>
</dbReference>
<keyword evidence="3" id="KW-0804">Transcription</keyword>
<evidence type="ECO:0000256" key="2">
    <source>
        <dbReference type="ARBA" id="ARBA00023125"/>
    </source>
</evidence>
<feature type="domain" description="HTH gntR-type" evidence="4">
    <location>
        <begin position="20"/>
        <end position="88"/>
    </location>
</feature>
<evidence type="ECO:0000313" key="5">
    <source>
        <dbReference type="EMBL" id="SFH40019.1"/>
    </source>
</evidence>
<dbReference type="Proteomes" id="UP000183635">
    <property type="component" value="Unassembled WGS sequence"/>
</dbReference>
<gene>
    <name evidence="5" type="ORF">SAMN04488021_11019</name>
</gene>
<dbReference type="SMART" id="SM00895">
    <property type="entry name" value="FCD"/>
    <property type="match status" value="1"/>
</dbReference>
<dbReference type="RefSeq" id="WP_074966972.1">
    <property type="nucleotide sequence ID" value="NZ_CBCRYP010000014.1"/>
</dbReference>
<dbReference type="InterPro" id="IPR036390">
    <property type="entry name" value="WH_DNA-bd_sf"/>
</dbReference>
<dbReference type="PRINTS" id="PR00035">
    <property type="entry name" value="HTHGNTR"/>
</dbReference>
<sequence length="252" mass="27969">MTEVLDPPWETEGEVRYPVTAKARDLADRLFGEIVAGVYGFGTRLPAERVLSDTHDLSRSTVRQALGLMESFGIIERRVGSGSVVCFSRRQPAPEAAAPPAGILDLTEIGSSTSPLELGVVRSIVEPEIARLAVLNMTARDIEAIKAVQAEMEEVMTNGEQFAALEDAFRMRLASGTHNPLLEAVYAMVNQVRRDASWSVQRRWRLSPARIREYKLQYRSLCEAIESRDIEKAVEFVRLMLADAHQDLMPGG</sequence>
<keyword evidence="1" id="KW-0805">Transcription regulation</keyword>
<dbReference type="InterPro" id="IPR000524">
    <property type="entry name" value="Tscrpt_reg_HTH_GntR"/>
</dbReference>